<evidence type="ECO:0000256" key="2">
    <source>
        <dbReference type="ARBA" id="ARBA00008854"/>
    </source>
</evidence>
<keyword evidence="7" id="KW-1185">Reference proteome</keyword>
<dbReference type="KEGG" id="dfl:DFE_1938"/>
<evidence type="ECO:0000256" key="1">
    <source>
        <dbReference type="ARBA" id="ARBA00004167"/>
    </source>
</evidence>
<dbReference type="InterPro" id="IPR023353">
    <property type="entry name" value="LemA-like_dom_sf"/>
</dbReference>
<evidence type="ECO:0000256" key="5">
    <source>
        <dbReference type="ARBA" id="ARBA00023136"/>
    </source>
</evidence>
<dbReference type="OrthoDB" id="9804152at2"/>
<keyword evidence="3" id="KW-0812">Transmembrane</keyword>
<dbReference type="Gene3D" id="1.20.1440.20">
    <property type="entry name" value="LemA-like domain"/>
    <property type="match status" value="1"/>
</dbReference>
<evidence type="ECO:0000256" key="4">
    <source>
        <dbReference type="ARBA" id="ARBA00022989"/>
    </source>
</evidence>
<accession>A0A2Z6AZK8</accession>
<dbReference type="Proteomes" id="UP000269883">
    <property type="component" value="Chromosome"/>
</dbReference>
<comment type="subcellular location">
    <subcellularLocation>
        <location evidence="1">Membrane</location>
        <topology evidence="1">Single-pass membrane protein</topology>
    </subcellularLocation>
</comment>
<dbReference type="SUPFAM" id="SSF140478">
    <property type="entry name" value="LemA-like"/>
    <property type="match status" value="1"/>
</dbReference>
<dbReference type="PANTHER" id="PTHR34478:SF1">
    <property type="entry name" value="PROTEIN LEMA"/>
    <property type="match status" value="1"/>
</dbReference>
<proteinExistence type="inferred from homology"/>
<dbReference type="AlphaFoldDB" id="A0A2Z6AZK8"/>
<keyword evidence="5" id="KW-0472">Membrane</keyword>
<dbReference type="RefSeq" id="WP_126378949.1">
    <property type="nucleotide sequence ID" value="NZ_AP017378.1"/>
</dbReference>
<dbReference type="GO" id="GO:0016020">
    <property type="term" value="C:membrane"/>
    <property type="evidence" value="ECO:0007669"/>
    <property type="project" value="UniProtKB-SubCell"/>
</dbReference>
<name>A0A2Z6AZK8_9BACT</name>
<reference evidence="6 7" key="1">
    <citation type="journal article" date="2018" name="Sci. Adv.">
        <title>Multi-heme cytochromes provide a pathway for survival in energy-limited environments.</title>
        <authorList>
            <person name="Deng X."/>
            <person name="Dohmae N."/>
            <person name="Nealson K.H."/>
            <person name="Hashimoto K."/>
            <person name="Okamoto A."/>
        </authorList>
    </citation>
    <scope>NUCLEOTIDE SEQUENCE [LARGE SCALE GENOMIC DNA]</scope>
    <source>
        <strain evidence="6 7">IS5</strain>
    </source>
</reference>
<protein>
    <recommendedName>
        <fullName evidence="8">LemA family protein</fullName>
    </recommendedName>
</protein>
<sequence length="183" mass="20303">MIEGVSLLVLLTMVALWMIWAHRGLIKAKGEVYTRWAVVEDVLERRDDLIAALSRAVQGHMGRDAQSGARVERLVKRCREAYGAGDVARAEDELLAEVAELLHVLTLSPGAISDPEAADLPGRIARLDAKADEMAQEYNTAATQLNVLVEAFPSRLAARMYGFGRVDYYEPQKPGTRQRGEWI</sequence>
<gene>
    <name evidence="6" type="ORF">DFE_1938</name>
</gene>
<comment type="similarity">
    <text evidence="2">Belongs to the LemA family.</text>
</comment>
<evidence type="ECO:0008006" key="8">
    <source>
        <dbReference type="Google" id="ProtNLM"/>
    </source>
</evidence>
<organism evidence="6 7">
    <name type="scientific">Desulfovibrio ferrophilus</name>
    <dbReference type="NCBI Taxonomy" id="241368"/>
    <lineage>
        <taxon>Bacteria</taxon>
        <taxon>Pseudomonadati</taxon>
        <taxon>Thermodesulfobacteriota</taxon>
        <taxon>Desulfovibrionia</taxon>
        <taxon>Desulfovibrionales</taxon>
        <taxon>Desulfovibrionaceae</taxon>
        <taxon>Desulfovibrio</taxon>
    </lineage>
</organism>
<dbReference type="InterPro" id="IPR007156">
    <property type="entry name" value="MamQ_LemA"/>
</dbReference>
<dbReference type="EMBL" id="AP017378">
    <property type="protein sequence ID" value="BBD08664.1"/>
    <property type="molecule type" value="Genomic_DNA"/>
</dbReference>
<evidence type="ECO:0000313" key="6">
    <source>
        <dbReference type="EMBL" id="BBD08664.1"/>
    </source>
</evidence>
<keyword evidence="4" id="KW-1133">Transmembrane helix</keyword>
<dbReference type="Pfam" id="PF04011">
    <property type="entry name" value="LemA"/>
    <property type="match status" value="1"/>
</dbReference>
<evidence type="ECO:0000313" key="7">
    <source>
        <dbReference type="Proteomes" id="UP000269883"/>
    </source>
</evidence>
<dbReference type="PANTHER" id="PTHR34478">
    <property type="entry name" value="PROTEIN LEMA"/>
    <property type="match status" value="1"/>
</dbReference>
<evidence type="ECO:0000256" key="3">
    <source>
        <dbReference type="ARBA" id="ARBA00022692"/>
    </source>
</evidence>